<evidence type="ECO:0000313" key="13">
    <source>
        <dbReference type="Proteomes" id="UP001480955"/>
    </source>
</evidence>
<evidence type="ECO:0000256" key="5">
    <source>
        <dbReference type="ARBA" id="ARBA00022801"/>
    </source>
</evidence>
<comment type="catalytic activity">
    <reaction evidence="1 10">
        <text>Endohydrolysis of (1-&gt;4)-beta-D-xylosidic linkages in xylans.</text>
        <dbReference type="EC" id="3.2.1.8"/>
    </reaction>
</comment>
<sequence length="373" mass="41645">MNDGSRRTAFTRRACLAGLVGGACLGTGRRPALAAPRAADDPFADLPPLKGAARGKPAFGLTANAARIPKERKLFARMAAEMDLFTPESNFQWSAMEPKPGQWNWQPTDAGLAWATANDIRVVGHALLYHWFIPDWLKTSRDAKTLTEALHRRIDTTLGRYQGRIARWDVVNEPLNARDGMPGDLRRTAYSQTLGETYLDLAFKAARAADPKAVLCLNEAEIEYDDQADRRASLLALLRRLKDRGVPIDVLGLQSHLDAGKKLDLKGLHEFLAGARSLGLKIAVTELDIIDRSLPGDPSVRDKAVAEHARQYLEAVRAESDLISVTCWGMNDRNTWLDMWHARDDGRPLRPLPFDFDLRRKELWNVIRQVVLA</sequence>
<evidence type="ECO:0000256" key="3">
    <source>
        <dbReference type="ARBA" id="ARBA00022651"/>
    </source>
</evidence>
<accession>A0ABV1QT85</accession>
<dbReference type="Gene3D" id="3.20.20.80">
    <property type="entry name" value="Glycosidases"/>
    <property type="match status" value="1"/>
</dbReference>
<dbReference type="InterPro" id="IPR001000">
    <property type="entry name" value="GH10_dom"/>
</dbReference>
<dbReference type="RefSeq" id="WP_350396801.1">
    <property type="nucleotide sequence ID" value="NZ_JBELQE010000110.1"/>
</dbReference>
<evidence type="ECO:0000256" key="8">
    <source>
        <dbReference type="ARBA" id="ARBA00023326"/>
    </source>
</evidence>
<comment type="similarity">
    <text evidence="2 10">Belongs to the glycosyl hydrolase 10 (cellulase F) family.</text>
</comment>
<keyword evidence="13" id="KW-1185">Reference proteome</keyword>
<keyword evidence="3" id="KW-0858">Xylan degradation</keyword>
<dbReference type="EMBL" id="JBELQE010000110">
    <property type="protein sequence ID" value="MER2252513.1"/>
    <property type="molecule type" value="Genomic_DNA"/>
</dbReference>
<dbReference type="SMART" id="SM00633">
    <property type="entry name" value="Glyco_10"/>
    <property type="match status" value="1"/>
</dbReference>
<evidence type="ECO:0000256" key="4">
    <source>
        <dbReference type="ARBA" id="ARBA00022729"/>
    </source>
</evidence>
<dbReference type="PANTHER" id="PTHR31490:SF88">
    <property type="entry name" value="BETA-XYLANASE"/>
    <property type="match status" value="1"/>
</dbReference>
<dbReference type="InterPro" id="IPR017853">
    <property type="entry name" value="GH"/>
</dbReference>
<dbReference type="PANTHER" id="PTHR31490">
    <property type="entry name" value="GLYCOSYL HYDROLASE"/>
    <property type="match status" value="1"/>
</dbReference>
<reference evidence="12 13" key="1">
    <citation type="submission" date="2024-06" db="EMBL/GenBank/DDBJ databases">
        <authorList>
            <person name="Campbell A.G."/>
        </authorList>
    </citation>
    <scope>NUCLEOTIDE SEQUENCE [LARGE SCALE GENOMIC DNA]</scope>
    <source>
        <strain evidence="12 13">EM12</strain>
    </source>
</reference>
<feature type="domain" description="GH10" evidence="11">
    <location>
        <begin position="43"/>
        <end position="370"/>
    </location>
</feature>
<evidence type="ECO:0000313" key="12">
    <source>
        <dbReference type="EMBL" id="MER2252513.1"/>
    </source>
</evidence>
<dbReference type="Proteomes" id="UP001480955">
    <property type="component" value="Unassembled WGS sequence"/>
</dbReference>
<organism evidence="12 13">
    <name type="scientific">Methylorubrum podarium</name>
    <dbReference type="NCBI Taxonomy" id="200476"/>
    <lineage>
        <taxon>Bacteria</taxon>
        <taxon>Pseudomonadati</taxon>
        <taxon>Pseudomonadota</taxon>
        <taxon>Alphaproteobacteria</taxon>
        <taxon>Hyphomicrobiales</taxon>
        <taxon>Methylobacteriaceae</taxon>
        <taxon>Methylorubrum</taxon>
    </lineage>
</organism>
<proteinExistence type="inferred from homology"/>
<keyword evidence="5 10" id="KW-0378">Hydrolase</keyword>
<evidence type="ECO:0000256" key="1">
    <source>
        <dbReference type="ARBA" id="ARBA00000681"/>
    </source>
</evidence>
<dbReference type="PROSITE" id="PS00591">
    <property type="entry name" value="GH10_1"/>
    <property type="match status" value="1"/>
</dbReference>
<evidence type="ECO:0000256" key="7">
    <source>
        <dbReference type="ARBA" id="ARBA00023295"/>
    </source>
</evidence>
<dbReference type="Pfam" id="PF00331">
    <property type="entry name" value="Glyco_hydro_10"/>
    <property type="match status" value="1"/>
</dbReference>
<dbReference type="EC" id="3.2.1.8" evidence="10"/>
<name>A0ABV1QT85_9HYPH</name>
<protein>
    <recommendedName>
        <fullName evidence="10">Beta-xylanase</fullName>
        <ecNumber evidence="10">3.2.1.8</ecNumber>
    </recommendedName>
</protein>
<comment type="caution">
    <text evidence="12">The sequence shown here is derived from an EMBL/GenBank/DDBJ whole genome shotgun (WGS) entry which is preliminary data.</text>
</comment>
<evidence type="ECO:0000256" key="2">
    <source>
        <dbReference type="ARBA" id="ARBA00007495"/>
    </source>
</evidence>
<keyword evidence="7 10" id="KW-0326">Glycosidase</keyword>
<gene>
    <name evidence="12" type="ORF">ABS772_21560</name>
</gene>
<keyword evidence="4" id="KW-0732">Signal</keyword>
<dbReference type="PROSITE" id="PS51257">
    <property type="entry name" value="PROKAR_LIPOPROTEIN"/>
    <property type="match status" value="1"/>
</dbReference>
<dbReference type="InterPro" id="IPR044846">
    <property type="entry name" value="GH10"/>
</dbReference>
<dbReference type="PROSITE" id="PS51760">
    <property type="entry name" value="GH10_2"/>
    <property type="match status" value="1"/>
</dbReference>
<evidence type="ECO:0000256" key="10">
    <source>
        <dbReference type="RuleBase" id="RU361174"/>
    </source>
</evidence>
<dbReference type="InterPro" id="IPR031158">
    <property type="entry name" value="GH10_AS"/>
</dbReference>
<evidence type="ECO:0000256" key="6">
    <source>
        <dbReference type="ARBA" id="ARBA00023277"/>
    </source>
</evidence>
<dbReference type="PRINTS" id="PR00134">
    <property type="entry name" value="GLHYDRLASE10"/>
</dbReference>
<feature type="active site" description="Nucleophile" evidence="9">
    <location>
        <position position="286"/>
    </location>
</feature>
<evidence type="ECO:0000259" key="11">
    <source>
        <dbReference type="PROSITE" id="PS51760"/>
    </source>
</evidence>
<evidence type="ECO:0000256" key="9">
    <source>
        <dbReference type="PROSITE-ProRule" id="PRU10061"/>
    </source>
</evidence>
<keyword evidence="6 10" id="KW-0119">Carbohydrate metabolism</keyword>
<dbReference type="SUPFAM" id="SSF51445">
    <property type="entry name" value="(Trans)glycosidases"/>
    <property type="match status" value="1"/>
</dbReference>
<keyword evidence="8 10" id="KW-0624">Polysaccharide degradation</keyword>